<keyword evidence="2" id="KW-1133">Transmembrane helix</keyword>
<proteinExistence type="predicted"/>
<keyword evidence="2" id="KW-0472">Membrane</keyword>
<feature type="transmembrane region" description="Helical" evidence="2">
    <location>
        <begin position="950"/>
        <end position="971"/>
    </location>
</feature>
<feature type="transmembrane region" description="Helical" evidence="2">
    <location>
        <begin position="733"/>
        <end position="752"/>
    </location>
</feature>
<dbReference type="PANTHER" id="PTHR11319">
    <property type="entry name" value="G PROTEIN-COUPLED RECEPTOR-RELATED"/>
    <property type="match status" value="1"/>
</dbReference>
<feature type="transmembrane region" description="Helical" evidence="2">
    <location>
        <begin position="900"/>
        <end position="925"/>
    </location>
</feature>
<dbReference type="GeneID" id="25563870"/>
<dbReference type="InterPro" id="IPR009030">
    <property type="entry name" value="Growth_fac_rcpt_cys_sf"/>
</dbReference>
<evidence type="ECO:0000313" key="4">
    <source>
        <dbReference type="EMBL" id="KNC48090.1"/>
    </source>
</evidence>
<dbReference type="OrthoDB" id="10035969at2759"/>
<keyword evidence="5" id="KW-1185">Reference proteome</keyword>
<evidence type="ECO:0000256" key="3">
    <source>
        <dbReference type="SAM" id="SignalP"/>
    </source>
</evidence>
<dbReference type="EMBL" id="GL349449">
    <property type="protein sequence ID" value="KNC48090.1"/>
    <property type="molecule type" value="Genomic_DNA"/>
</dbReference>
<feature type="transmembrane region" description="Helical" evidence="2">
    <location>
        <begin position="1038"/>
        <end position="1062"/>
    </location>
</feature>
<keyword evidence="2" id="KW-0812">Transmembrane</keyword>
<name>A0A0L0D7D1_THETB</name>
<feature type="compositionally biased region" description="Basic residues" evidence="1">
    <location>
        <begin position="1542"/>
        <end position="1559"/>
    </location>
</feature>
<accession>A0A0L0D7D1</accession>
<feature type="transmembrane region" description="Helical" evidence="2">
    <location>
        <begin position="707"/>
        <end position="726"/>
    </location>
</feature>
<protein>
    <recommendedName>
        <fullName evidence="6">Cadherin domain-containing protein</fullName>
    </recommendedName>
</protein>
<keyword evidence="3" id="KW-0732">Signal</keyword>
<dbReference type="Proteomes" id="UP000054408">
    <property type="component" value="Unassembled WGS sequence"/>
</dbReference>
<dbReference type="SUPFAM" id="SSF57184">
    <property type="entry name" value="Growth factor receptor domain"/>
    <property type="match status" value="1"/>
</dbReference>
<evidence type="ECO:0000256" key="1">
    <source>
        <dbReference type="SAM" id="MobiDB-lite"/>
    </source>
</evidence>
<gene>
    <name evidence="4" type="ORF">AMSG_04320</name>
</gene>
<evidence type="ECO:0000256" key="2">
    <source>
        <dbReference type="SAM" id="Phobius"/>
    </source>
</evidence>
<evidence type="ECO:0000313" key="5">
    <source>
        <dbReference type="Proteomes" id="UP000054408"/>
    </source>
</evidence>
<dbReference type="RefSeq" id="XP_013759103.1">
    <property type="nucleotide sequence ID" value="XM_013903649.1"/>
</dbReference>
<reference evidence="4 5" key="1">
    <citation type="submission" date="2010-05" db="EMBL/GenBank/DDBJ databases">
        <title>The Genome Sequence of Thecamonas trahens ATCC 50062.</title>
        <authorList>
            <consortium name="The Broad Institute Genome Sequencing Platform"/>
            <person name="Russ C."/>
            <person name="Cuomo C."/>
            <person name="Shea T."/>
            <person name="Young S.K."/>
            <person name="Zeng Q."/>
            <person name="Koehrsen M."/>
            <person name="Haas B."/>
            <person name="Borodovsky M."/>
            <person name="Guigo R."/>
            <person name="Alvarado L."/>
            <person name="Berlin A."/>
            <person name="Bochicchio J."/>
            <person name="Borenstein D."/>
            <person name="Chapman S."/>
            <person name="Chen Z."/>
            <person name="Freedman E."/>
            <person name="Gellesch M."/>
            <person name="Goldberg J."/>
            <person name="Griggs A."/>
            <person name="Gujja S."/>
            <person name="Heilman E."/>
            <person name="Heiman D."/>
            <person name="Hepburn T."/>
            <person name="Howarth C."/>
            <person name="Jen D."/>
            <person name="Larson L."/>
            <person name="Mehta T."/>
            <person name="Park D."/>
            <person name="Pearson M."/>
            <person name="Roberts A."/>
            <person name="Saif S."/>
            <person name="Shenoy N."/>
            <person name="Sisk P."/>
            <person name="Stolte C."/>
            <person name="Sykes S."/>
            <person name="Thomson T."/>
            <person name="Walk T."/>
            <person name="White J."/>
            <person name="Yandava C."/>
            <person name="Burger G."/>
            <person name="Gray M.W."/>
            <person name="Holland P.W.H."/>
            <person name="King N."/>
            <person name="Lang F.B.F."/>
            <person name="Roger A.J."/>
            <person name="Ruiz-Trillo I."/>
            <person name="Lander E."/>
            <person name="Nusbaum C."/>
        </authorList>
    </citation>
    <scope>NUCLEOTIDE SEQUENCE [LARGE SCALE GENOMIC DNA]</scope>
    <source>
        <strain evidence="4 5">ATCC 50062</strain>
    </source>
</reference>
<feature type="signal peptide" evidence="3">
    <location>
        <begin position="1"/>
        <end position="28"/>
    </location>
</feature>
<feature type="region of interest" description="Disordered" evidence="1">
    <location>
        <begin position="1526"/>
        <end position="1571"/>
    </location>
</feature>
<organism evidence="4 5">
    <name type="scientific">Thecamonas trahens ATCC 50062</name>
    <dbReference type="NCBI Taxonomy" id="461836"/>
    <lineage>
        <taxon>Eukaryota</taxon>
        <taxon>Apusozoa</taxon>
        <taxon>Apusomonadida</taxon>
        <taxon>Apusomonadidae</taxon>
        <taxon>Thecamonas</taxon>
    </lineage>
</organism>
<feature type="transmembrane region" description="Helical" evidence="2">
    <location>
        <begin position="1007"/>
        <end position="1026"/>
    </location>
</feature>
<dbReference type="PANTHER" id="PTHR11319:SF35">
    <property type="entry name" value="OUTER MEMBRANE PROTEIN PMPC-RELATED"/>
    <property type="match status" value="1"/>
</dbReference>
<feature type="transmembrane region" description="Helical" evidence="2">
    <location>
        <begin position="977"/>
        <end position="995"/>
    </location>
</feature>
<evidence type="ECO:0008006" key="6">
    <source>
        <dbReference type="Google" id="ProtNLM"/>
    </source>
</evidence>
<feature type="transmembrane region" description="Helical" evidence="2">
    <location>
        <begin position="853"/>
        <end position="874"/>
    </location>
</feature>
<feature type="transmembrane region" description="Helical" evidence="2">
    <location>
        <begin position="801"/>
        <end position="821"/>
    </location>
</feature>
<sequence length="1571" mass="168868">MSALARRRTHLNLLVVLALALVTRTASGALVARWTAPSGPINDPITTWIDSVSGIPFSAPGLGTTPAILRNVSFPGSTVISALHFTGPAACNKMFMVPGDNPLAGKSAITFSIVFSTNTGNNGPPPAQWHARGHIISNDACGYCGDWGMSMGGGYLATGIGRSGSGEMEFRSTDIPAYRVDDTAVHVASYSINLDNGDGGSDYIFKIDMLNAASVFNDSYVGITDSVWNVTLGGNAFTAIDTFRCFEGLLFGVIMHDHALTEPELDTLHSSVLDILPTPYLSGSPFSASTPKAGGSKLVTISIVNSAGPGAHGPLSLILQVVDPATGDLVGAPQPAILSGNGNAVVVIPSRVGYFEVVASVNPAFPPAAFVYKPNGTITGMHAIFDSLPLTKTTPENAPFTFTLIGAAPSGDLVIDASTTCAGPLAWARTSATEFEVTLPPQDYEAASTCSVFVQHHTMPNIQELTIAITDVNDLPTAADAQLVFKSEAQYASGVVDFALPGADVDAGSVLVYSITSLPAIAAIALPGTTTPLDEEDLPVVLPGSVAPIFLKRGIYNDSFTWAVDSSGDGAAARVRLLIDVPCDNGRTPTNDDGTCICPSGFFVNITDGCESCREGTFYTYQAVADPCDPCPVGGYCAGGLTVPVPDNGFGYGDDKANSTNFVPCRPPAVCVRGGNCRAGSIGFLCSDCVPGFYKDKGLCEPCPSTAPILLTVLFLLMVALAVLLVKLARKSAAYFTGMAVGFNFVQVLAIIGEFDLKWPGFVQATFRALSVFAFNINVFQPECAFAGGAVDYFPIWLFKLSIPFMFLVLFGGFLICLTLYKRVRASISEVQHPWLAKLPLVTRATAVLLRNASINAFVTVLMMCYLVLLSVTFEVFDCVSGAMVKAPDVVCGSREWRKYLAVGLSAMVLYGIGIPLLFSTILYWHRLSLFQELTIVKFGLLYRRYRPQWYGWEVIILARKLGVVVGILVFNSVLPQALIALFSLIGGLIAQILVKPYLTTRVNNLEIIHLACSAFVVACGLILFGTSKSGDEAGTTFVGVLVVLVIAANVCFIGLVVFLELRYQYRRIQRGVQAGFASDEVVLDERFFKLGFRVRHHERNLLGTVSSLALSSAPGIQLRAELCDGNGALLSAFDGRSTTMVQTDGTLHNIVSVFTRVGRFQLKIFAWSLDEEMYLANSVYDEHKIASTASTPDLLNEAQPMPAATAQADSRSLLDVLTCQERSTIRKPIMSYHMNCDAPPQAVVQFALRSPRMVDESGVVLYPRFYELSRFIPHQFSIRVPHAVGLVVAASEPRLLSDGVELQRNDDDGGIFSGSVAFTDPGPVHVWGQYLVPAAQVGENELPCTFAKLVSYEVLEGRVGWEDIDNEDARIIDRLCEGNNVEMHAVLEADLSTTDPPILAELFHAKRGLLYLPKTQSLPFASGGVHLELRLPSAVDIRLAVERPTTDADGVPFFRRADGVQIADATWEQLGGVQSGTAVCVWAAFADLVGYADSPSPRAPEPPAWALPSSKAPTLRKTRCWRRRSTRPHLRLQMRLPPCSRPRRSPRRAPGTPRRKSLAHPSPKFPAMSR</sequence>
<feature type="chain" id="PRO_5005537315" description="Cadherin domain-containing protein" evidence="3">
    <location>
        <begin position="29"/>
        <end position="1571"/>
    </location>
</feature>